<dbReference type="InterPro" id="IPR013751">
    <property type="entry name" value="ACP_syn_III_N"/>
</dbReference>
<name>X1BZY9_9ZZZZ</name>
<dbReference type="PANTHER" id="PTHR34069:SF2">
    <property type="entry name" value="BETA-KETOACYL-[ACYL-CARRIER-PROTEIN] SYNTHASE III"/>
    <property type="match status" value="1"/>
</dbReference>
<accession>X1BZY9</accession>
<gene>
    <name evidence="2" type="ORF">S01H4_22336</name>
</gene>
<dbReference type="EMBL" id="BART01010222">
    <property type="protein sequence ID" value="GAG86672.1"/>
    <property type="molecule type" value="Genomic_DNA"/>
</dbReference>
<dbReference type="GO" id="GO:0044550">
    <property type="term" value="P:secondary metabolite biosynthetic process"/>
    <property type="evidence" value="ECO:0007669"/>
    <property type="project" value="TreeGrafter"/>
</dbReference>
<protein>
    <recommendedName>
        <fullName evidence="1">Beta-ketoacyl-[acyl-carrier-protein] synthase III N-terminal domain-containing protein</fullName>
    </recommendedName>
</protein>
<proteinExistence type="predicted"/>
<dbReference type="Gene3D" id="3.40.47.10">
    <property type="match status" value="1"/>
</dbReference>
<dbReference type="Pfam" id="PF08545">
    <property type="entry name" value="ACP_syn_III"/>
    <property type="match status" value="1"/>
</dbReference>
<dbReference type="InterPro" id="IPR016039">
    <property type="entry name" value="Thiolase-like"/>
</dbReference>
<dbReference type="PANTHER" id="PTHR34069">
    <property type="entry name" value="3-OXOACYL-[ACYL-CARRIER-PROTEIN] SYNTHASE 3"/>
    <property type="match status" value="1"/>
</dbReference>
<reference evidence="2" key="1">
    <citation type="journal article" date="2014" name="Front. Microbiol.">
        <title>High frequency of phylogenetically diverse reductive dehalogenase-homologous genes in deep subseafloor sedimentary metagenomes.</title>
        <authorList>
            <person name="Kawai M."/>
            <person name="Futagami T."/>
            <person name="Toyoda A."/>
            <person name="Takaki Y."/>
            <person name="Nishi S."/>
            <person name="Hori S."/>
            <person name="Arai W."/>
            <person name="Tsubouchi T."/>
            <person name="Morono Y."/>
            <person name="Uchiyama I."/>
            <person name="Ito T."/>
            <person name="Fujiyama A."/>
            <person name="Inagaki F."/>
            <person name="Takami H."/>
        </authorList>
    </citation>
    <scope>NUCLEOTIDE SEQUENCE</scope>
    <source>
        <strain evidence="2">Expedition CK06-06</strain>
    </source>
</reference>
<dbReference type="AlphaFoldDB" id="X1BZY9"/>
<organism evidence="2">
    <name type="scientific">marine sediment metagenome</name>
    <dbReference type="NCBI Taxonomy" id="412755"/>
    <lineage>
        <taxon>unclassified sequences</taxon>
        <taxon>metagenomes</taxon>
        <taxon>ecological metagenomes</taxon>
    </lineage>
</organism>
<dbReference type="GO" id="GO:0006633">
    <property type="term" value="P:fatty acid biosynthetic process"/>
    <property type="evidence" value="ECO:0007669"/>
    <property type="project" value="InterPro"/>
</dbReference>
<dbReference type="SUPFAM" id="SSF53901">
    <property type="entry name" value="Thiolase-like"/>
    <property type="match status" value="2"/>
</dbReference>
<dbReference type="GO" id="GO:0004315">
    <property type="term" value="F:3-oxoacyl-[acyl-carrier-protein] synthase activity"/>
    <property type="evidence" value="ECO:0007669"/>
    <property type="project" value="InterPro"/>
</dbReference>
<sequence>MGKSIYTVIVGTGSYIPPVKVPNEKFLENRFYSPDGKKIDTKNDEIISKFEYITGIKERRYVPDDMVTSDIAYFAAQDAIDSSGIDKESLDYIIVGHNFGDVKANMKWPDFVPSIAARVKQKLGIENPKTIAYDLIFGCPGWLQGIIQADYYIRSGDAKRALVIGAETLSRISDPHDRDSMIYSDGAGATILEVVKSRKPVGIISHSARSDTLEYSHMLWMDKSNNPDYKGKELFLKMNGHKLYEYALKTVPKVVKDATEKAKLILNDVSKVLIHQANEKMDEAI</sequence>
<feature type="non-terminal residue" evidence="2">
    <location>
        <position position="285"/>
    </location>
</feature>
<comment type="caution">
    <text evidence="2">The sequence shown here is derived from an EMBL/GenBank/DDBJ whole genome shotgun (WGS) entry which is preliminary data.</text>
</comment>
<evidence type="ECO:0000313" key="2">
    <source>
        <dbReference type="EMBL" id="GAG86672.1"/>
    </source>
</evidence>
<feature type="domain" description="Beta-ketoacyl-[acyl-carrier-protein] synthase III N-terminal" evidence="1">
    <location>
        <begin position="133"/>
        <end position="210"/>
    </location>
</feature>
<evidence type="ECO:0000259" key="1">
    <source>
        <dbReference type="Pfam" id="PF08545"/>
    </source>
</evidence>